<proteinExistence type="predicted"/>
<reference evidence="2" key="1">
    <citation type="journal article" date="2024" name="Proc. Natl. Acad. Sci. U.S.A.">
        <title>Extraordinary preservation of gene collinearity over three hundred million years revealed in homosporous lycophytes.</title>
        <authorList>
            <person name="Li C."/>
            <person name="Wickell D."/>
            <person name="Kuo L.Y."/>
            <person name="Chen X."/>
            <person name="Nie B."/>
            <person name="Liao X."/>
            <person name="Peng D."/>
            <person name="Ji J."/>
            <person name="Jenkins J."/>
            <person name="Williams M."/>
            <person name="Shu S."/>
            <person name="Plott C."/>
            <person name="Barry K."/>
            <person name="Rajasekar S."/>
            <person name="Grimwood J."/>
            <person name="Han X."/>
            <person name="Sun S."/>
            <person name="Hou Z."/>
            <person name="He W."/>
            <person name="Dai G."/>
            <person name="Sun C."/>
            <person name="Schmutz J."/>
            <person name="Leebens-Mack J.H."/>
            <person name="Li F.W."/>
            <person name="Wang L."/>
        </authorList>
    </citation>
    <scope>NUCLEOTIDE SEQUENCE [LARGE SCALE GENOMIC DNA]</scope>
    <source>
        <strain evidence="2">cv. PW_Plant_1</strain>
    </source>
</reference>
<accession>A0ACC2A7I2</accession>
<keyword evidence="2" id="KW-1185">Reference proteome</keyword>
<dbReference type="EMBL" id="CM055114">
    <property type="protein sequence ID" value="KAJ7513503.1"/>
    <property type="molecule type" value="Genomic_DNA"/>
</dbReference>
<comment type="caution">
    <text evidence="1">The sequence shown here is derived from an EMBL/GenBank/DDBJ whole genome shotgun (WGS) entry which is preliminary data.</text>
</comment>
<sequence>MTPFCGVVWEKNYANMGHDKQETNYSSQRSLQDKALSPSLIEIGAIQREISQNTFPGPDIDESFWDGSLFAGSGRILNPVNAGKTVENIQPSKDGPISHMSTYSMVTSGSDQTSNWKQRLINNPATSTELDMESIGVEHEVDGETPMPFFWESFDDFEDMDKPFELQPWTTIPELLLDKVAGLQNDQDVAEETDVNAKSCAARVRECQLKDGELHDLVPGQEYKFHQPAPQIPFVNHGFLTRQSSVGDNLHTEKAERSAKDPLLLAGMEIYEIGQSIQRFPQTEEAKQKRGEAADTLWSEEELTMDLSPKFMSYVSLYEMETSAPHSLSAGKVSELLPLAPSLPFPQQSSSPVLNTCSPKRSRHDFQWSRSLLSLPISPQTHEVPGYSEHFSEAAMQQYDQQQSLSGSSVTFSNTGSDVIPDRTDLFSYNQLQASIRAEQSVQPVFQGTGTGCDYLFEEQVSGYLRTNADPYLQKKMRSEHETHILHEGEDEVCSSLCPPKFNAEAGHLAHKVVKPAPNFDLNNREQGWASDAALFKNLEDTIVKLDIGTRVCMRDTLYRLARGSIQRRANYNVDSPTNTEEAEFPIRFAVSGPLETPTNALDRVIVNMLFYRQSFPFSNQ</sequence>
<organism evidence="1 2">
    <name type="scientific">Diphasiastrum complanatum</name>
    <name type="common">Issler's clubmoss</name>
    <name type="synonym">Lycopodium complanatum</name>
    <dbReference type="NCBI Taxonomy" id="34168"/>
    <lineage>
        <taxon>Eukaryota</taxon>
        <taxon>Viridiplantae</taxon>
        <taxon>Streptophyta</taxon>
        <taxon>Embryophyta</taxon>
        <taxon>Tracheophyta</taxon>
        <taxon>Lycopodiopsida</taxon>
        <taxon>Lycopodiales</taxon>
        <taxon>Lycopodiaceae</taxon>
        <taxon>Lycopodioideae</taxon>
        <taxon>Diphasiastrum</taxon>
    </lineage>
</organism>
<protein>
    <submittedName>
        <fullName evidence="1">Uncharacterized protein</fullName>
    </submittedName>
</protein>
<evidence type="ECO:0000313" key="2">
    <source>
        <dbReference type="Proteomes" id="UP001162992"/>
    </source>
</evidence>
<dbReference type="Proteomes" id="UP001162992">
    <property type="component" value="Chromosome 23"/>
</dbReference>
<name>A0ACC2A7I2_DIPCM</name>
<evidence type="ECO:0000313" key="1">
    <source>
        <dbReference type="EMBL" id="KAJ7513503.1"/>
    </source>
</evidence>
<gene>
    <name evidence="1" type="ORF">O6H91_23G002500</name>
</gene>